<evidence type="ECO:0000256" key="2">
    <source>
        <dbReference type="ARBA" id="ARBA00022448"/>
    </source>
</evidence>
<feature type="transmembrane region" description="Helical" evidence="6">
    <location>
        <begin position="211"/>
        <end position="231"/>
    </location>
</feature>
<feature type="domain" description="Major facilitator superfamily (MFS) profile" evidence="7">
    <location>
        <begin position="10"/>
        <end position="386"/>
    </location>
</feature>
<feature type="transmembrane region" description="Helical" evidence="6">
    <location>
        <begin position="363"/>
        <end position="381"/>
    </location>
</feature>
<evidence type="ECO:0000256" key="4">
    <source>
        <dbReference type="ARBA" id="ARBA00022989"/>
    </source>
</evidence>
<dbReference type="InterPro" id="IPR020846">
    <property type="entry name" value="MFS_dom"/>
</dbReference>
<name>A0A521ALD5_9BACL</name>
<evidence type="ECO:0000256" key="3">
    <source>
        <dbReference type="ARBA" id="ARBA00022692"/>
    </source>
</evidence>
<feature type="transmembrane region" description="Helical" evidence="6">
    <location>
        <begin position="12"/>
        <end position="34"/>
    </location>
</feature>
<evidence type="ECO:0000313" key="9">
    <source>
        <dbReference type="Proteomes" id="UP000315636"/>
    </source>
</evidence>
<dbReference type="Gene3D" id="1.20.1250.20">
    <property type="entry name" value="MFS general substrate transporter like domains"/>
    <property type="match status" value="1"/>
</dbReference>
<dbReference type="PANTHER" id="PTHR23531">
    <property type="entry name" value="QUINOLENE RESISTANCE PROTEIN NORA"/>
    <property type="match status" value="1"/>
</dbReference>
<reference evidence="8 9" key="1">
    <citation type="submission" date="2017-05" db="EMBL/GenBank/DDBJ databases">
        <authorList>
            <person name="Varghese N."/>
            <person name="Submissions S."/>
        </authorList>
    </citation>
    <scope>NUCLEOTIDE SEQUENCE [LARGE SCALE GENOMIC DNA]</scope>
    <source>
        <strain evidence="8 9">DSM 45474</strain>
    </source>
</reference>
<evidence type="ECO:0000256" key="5">
    <source>
        <dbReference type="ARBA" id="ARBA00023136"/>
    </source>
</evidence>
<dbReference type="GO" id="GO:0022857">
    <property type="term" value="F:transmembrane transporter activity"/>
    <property type="evidence" value="ECO:0007669"/>
    <property type="project" value="InterPro"/>
</dbReference>
<evidence type="ECO:0000256" key="6">
    <source>
        <dbReference type="SAM" id="Phobius"/>
    </source>
</evidence>
<comment type="subcellular location">
    <subcellularLocation>
        <location evidence="1">Cell membrane</location>
        <topology evidence="1">Multi-pass membrane protein</topology>
    </subcellularLocation>
</comment>
<feature type="transmembrane region" description="Helical" evidence="6">
    <location>
        <begin position="105"/>
        <end position="123"/>
    </location>
</feature>
<keyword evidence="3 6" id="KW-0812">Transmembrane</keyword>
<dbReference type="OrthoDB" id="9814001at2"/>
<dbReference type="CDD" id="cd17489">
    <property type="entry name" value="MFS_YfcJ_like"/>
    <property type="match status" value="1"/>
</dbReference>
<feature type="transmembrane region" description="Helical" evidence="6">
    <location>
        <begin position="46"/>
        <end position="64"/>
    </location>
</feature>
<feature type="transmembrane region" description="Helical" evidence="6">
    <location>
        <begin position="159"/>
        <end position="182"/>
    </location>
</feature>
<dbReference type="GO" id="GO:0005886">
    <property type="term" value="C:plasma membrane"/>
    <property type="evidence" value="ECO:0007669"/>
    <property type="project" value="UniProtKB-SubCell"/>
</dbReference>
<dbReference type="SUPFAM" id="SSF103473">
    <property type="entry name" value="MFS general substrate transporter"/>
    <property type="match status" value="1"/>
</dbReference>
<keyword evidence="9" id="KW-1185">Reference proteome</keyword>
<dbReference type="PROSITE" id="PS50850">
    <property type="entry name" value="MFS"/>
    <property type="match status" value="1"/>
</dbReference>
<dbReference type="InterPro" id="IPR036259">
    <property type="entry name" value="MFS_trans_sf"/>
</dbReference>
<evidence type="ECO:0000259" key="7">
    <source>
        <dbReference type="PROSITE" id="PS50850"/>
    </source>
</evidence>
<evidence type="ECO:0000256" key="1">
    <source>
        <dbReference type="ARBA" id="ARBA00004651"/>
    </source>
</evidence>
<feature type="transmembrane region" description="Helical" evidence="6">
    <location>
        <begin position="298"/>
        <end position="321"/>
    </location>
</feature>
<dbReference type="AlphaFoldDB" id="A0A521ALD5"/>
<sequence length="398" mass="42907">MKERLWTRDFILLGIVNLLMFGSFFFLLPTLPLYVTEELGGNENQVGLIAGSFAIAAIVVRPWSGMLLDQLGRRTFMLVSLGLFALVTAGYYVTVTFILLLVLRLIHGAVFGMASTASGTVAADLVPASRRGEGLGYNGTFITLAMVVGPTIGLKLADFGYSALFAGSLSAALLCLVLASLIRYPGKARSGKPYIRFSLNQWTHLIDKGSIPFAMSVVGAAVIFGGISAFISLYAVELGHPELAGGYFFVYALALVLSRIFAGRMNDTKGSDYVVYPGLLFYAAGLVLLGLAEGMFLFYSAAVLIGLGYGSIQPSIQAIIIQQAPEKRRGAATATFFMALDLGIGVGSFLLGFVAQWLGYRGMFFFSLLFVVWSAIQYAWARKKSREMEKAHSGERAS</sequence>
<dbReference type="InterPro" id="IPR005829">
    <property type="entry name" value="Sugar_transporter_CS"/>
</dbReference>
<feature type="transmembrane region" description="Helical" evidence="6">
    <location>
        <begin position="76"/>
        <end position="99"/>
    </location>
</feature>
<dbReference type="InterPro" id="IPR052714">
    <property type="entry name" value="MFS_Exporter"/>
</dbReference>
<proteinExistence type="predicted"/>
<feature type="transmembrane region" description="Helical" evidence="6">
    <location>
        <begin position="135"/>
        <end position="153"/>
    </location>
</feature>
<dbReference type="PROSITE" id="PS00217">
    <property type="entry name" value="SUGAR_TRANSPORT_2"/>
    <property type="match status" value="1"/>
</dbReference>
<accession>A0A521ALD5</accession>
<feature type="transmembrane region" description="Helical" evidence="6">
    <location>
        <begin position="333"/>
        <end position="357"/>
    </location>
</feature>
<gene>
    <name evidence="8" type="ORF">SAMN06264849_101211</name>
</gene>
<feature type="transmembrane region" description="Helical" evidence="6">
    <location>
        <begin position="273"/>
        <end position="292"/>
    </location>
</feature>
<dbReference type="InterPro" id="IPR011701">
    <property type="entry name" value="MFS"/>
</dbReference>
<dbReference type="Pfam" id="PF07690">
    <property type="entry name" value="MFS_1"/>
    <property type="match status" value="1"/>
</dbReference>
<evidence type="ECO:0000313" key="8">
    <source>
        <dbReference type="EMBL" id="SMO35581.1"/>
    </source>
</evidence>
<dbReference type="PANTHER" id="PTHR23531:SF2">
    <property type="entry name" value="PERMEASE"/>
    <property type="match status" value="1"/>
</dbReference>
<dbReference type="Proteomes" id="UP000315636">
    <property type="component" value="Unassembled WGS sequence"/>
</dbReference>
<keyword evidence="2" id="KW-0813">Transport</keyword>
<dbReference type="RefSeq" id="WP_142503911.1">
    <property type="nucleotide sequence ID" value="NZ_FXTI01000001.1"/>
</dbReference>
<keyword evidence="4 6" id="KW-1133">Transmembrane helix</keyword>
<keyword evidence="5 6" id="KW-0472">Membrane</keyword>
<feature type="transmembrane region" description="Helical" evidence="6">
    <location>
        <begin position="243"/>
        <end position="261"/>
    </location>
</feature>
<protein>
    <submittedName>
        <fullName evidence="8">Predicted arabinose efflux permease, MFS family</fullName>
    </submittedName>
</protein>
<dbReference type="PROSITE" id="PS00216">
    <property type="entry name" value="SUGAR_TRANSPORT_1"/>
    <property type="match status" value="1"/>
</dbReference>
<dbReference type="EMBL" id="FXTI01000001">
    <property type="protein sequence ID" value="SMO35581.1"/>
    <property type="molecule type" value="Genomic_DNA"/>
</dbReference>
<organism evidence="8 9">
    <name type="scientific">Melghirimyces algeriensis</name>
    <dbReference type="NCBI Taxonomy" id="910412"/>
    <lineage>
        <taxon>Bacteria</taxon>
        <taxon>Bacillati</taxon>
        <taxon>Bacillota</taxon>
        <taxon>Bacilli</taxon>
        <taxon>Bacillales</taxon>
        <taxon>Thermoactinomycetaceae</taxon>
        <taxon>Melghirimyces</taxon>
    </lineage>
</organism>